<evidence type="ECO:0000256" key="4">
    <source>
        <dbReference type="ARBA" id="ARBA00022847"/>
    </source>
</evidence>
<feature type="transmembrane region" description="Helical" evidence="8">
    <location>
        <begin position="272"/>
        <end position="298"/>
    </location>
</feature>
<evidence type="ECO:0000256" key="3">
    <source>
        <dbReference type="ARBA" id="ARBA00022692"/>
    </source>
</evidence>
<name>A0A2K5S785_CEBIM</name>
<keyword evidence="2 8" id="KW-0813">Transport</keyword>
<proteinExistence type="inferred from homology"/>
<feature type="transmembrane region" description="Helical" evidence="8">
    <location>
        <begin position="384"/>
        <end position="413"/>
    </location>
</feature>
<feature type="transmembrane region" description="Helical" evidence="8">
    <location>
        <begin position="310"/>
        <end position="335"/>
    </location>
</feature>
<organism evidence="9 10">
    <name type="scientific">Cebus imitator</name>
    <name type="common">Panamanian white-faced capuchin</name>
    <name type="synonym">Cebus capucinus imitator</name>
    <dbReference type="NCBI Taxonomy" id="2715852"/>
    <lineage>
        <taxon>Eukaryota</taxon>
        <taxon>Metazoa</taxon>
        <taxon>Chordata</taxon>
        <taxon>Craniata</taxon>
        <taxon>Vertebrata</taxon>
        <taxon>Euteleostomi</taxon>
        <taxon>Mammalia</taxon>
        <taxon>Eutheria</taxon>
        <taxon>Euarchontoglires</taxon>
        <taxon>Primates</taxon>
        <taxon>Haplorrhini</taxon>
        <taxon>Platyrrhini</taxon>
        <taxon>Cebidae</taxon>
        <taxon>Cebinae</taxon>
        <taxon>Cebus</taxon>
    </lineage>
</organism>
<evidence type="ECO:0000256" key="5">
    <source>
        <dbReference type="ARBA" id="ARBA00022989"/>
    </source>
</evidence>
<dbReference type="PROSITE" id="PS51257">
    <property type="entry name" value="PROKAR_LIPOPROTEIN"/>
    <property type="match status" value="1"/>
</dbReference>
<dbReference type="GeneTree" id="ENSGT00940000156073"/>
<keyword evidence="3 8" id="KW-0812">Transmembrane</keyword>
<evidence type="ECO:0000256" key="2">
    <source>
        <dbReference type="ARBA" id="ARBA00022448"/>
    </source>
</evidence>
<evidence type="ECO:0000256" key="6">
    <source>
        <dbReference type="ARBA" id="ARBA00023136"/>
    </source>
</evidence>
<comment type="subcellular location">
    <subcellularLocation>
        <location evidence="1 8">Membrane</location>
        <topology evidence="1 8">Multi-pass membrane protein</topology>
    </subcellularLocation>
</comment>
<protein>
    <recommendedName>
        <fullName evidence="8">Amino acid transporter</fullName>
    </recommendedName>
</protein>
<evidence type="ECO:0000313" key="9">
    <source>
        <dbReference type="Ensembl" id="ENSCCAP00000036251.1"/>
    </source>
</evidence>
<dbReference type="Pfam" id="PF00375">
    <property type="entry name" value="SDF"/>
    <property type="match status" value="1"/>
</dbReference>
<gene>
    <name evidence="9" type="primary">SLC1A7</name>
</gene>
<dbReference type="PROSITE" id="PS00713">
    <property type="entry name" value="NA_DICARBOXYL_SYMP_1"/>
    <property type="match status" value="1"/>
</dbReference>
<dbReference type="Proteomes" id="UP000233040">
    <property type="component" value="Unassembled WGS sequence"/>
</dbReference>
<sequence>MVPRAILARGRDVCKQNGLLILSVLSVIVGCLLGFFLRTRRLSQQEISYFQFPGELLMRMLKMMILPLVISSLMSGLASLDPKTSSRLGILTVAYYLWTTFMAVVVGIFMVSVIHPGSAAQKETAEQSGKPVMSSADYRTKTTPVVKSPKVAPEEAPPRRILIYGVQEENGSRVQNFALDLTPPPEIIYKSEPGTSDGMNVLGIVFFSATMGIMLGRMGDSGAPLVSFCQCLNESVMKIVAVAVWYFPFGIVFLIAGKILEMDDPRAVGKKLGFYSITVVCGLVLHGLFILPLLYFLITKKNPIVFIRGILQALLIALATSSSSATLPITFKCLLENNHIDRRIARFVLPVGATINMDGTALYEAVAAIFIAQVNNYELDFGQIITISITATAASIGAAGIPQAGLVTMVIVLTSVGLPTDDITLIIAVDWALDRFRTMINVLGDALAAGIMAHICRKDFARDTGTEKLLPRETKPVSLQEIVAAQQNGCVKSVAEASELTLGPTCPHHVPVQVEQDEEPAAARLDHCTIQISELETNV</sequence>
<feature type="transmembrane region" description="Helical" evidence="8">
    <location>
        <begin position="347"/>
        <end position="372"/>
    </location>
</feature>
<keyword evidence="7" id="KW-0325">Glycoprotein</keyword>
<reference evidence="9" key="2">
    <citation type="submission" date="2025-09" db="UniProtKB">
        <authorList>
            <consortium name="Ensembl"/>
        </authorList>
    </citation>
    <scope>IDENTIFICATION</scope>
</reference>
<dbReference type="GO" id="GO:0015501">
    <property type="term" value="F:glutamate:sodium symporter activity"/>
    <property type="evidence" value="ECO:0007669"/>
    <property type="project" value="TreeGrafter"/>
</dbReference>
<feature type="transmembrane region" description="Helical" evidence="8">
    <location>
        <begin position="60"/>
        <end position="80"/>
    </location>
</feature>
<dbReference type="InterPro" id="IPR018107">
    <property type="entry name" value="Na-dicarboxylate_symporter_CS"/>
</dbReference>
<evidence type="ECO:0000256" key="7">
    <source>
        <dbReference type="ARBA" id="ARBA00023180"/>
    </source>
</evidence>
<dbReference type="Gene3D" id="1.10.3860.10">
    <property type="entry name" value="Sodium:dicarboxylate symporter"/>
    <property type="match status" value="1"/>
</dbReference>
<comment type="similarity">
    <text evidence="8">Belongs to the dicarboxylate/amino acid:cation symporter (DAACS) (TC 2.A.23) family.</text>
</comment>
<dbReference type="PANTHER" id="PTHR11958">
    <property type="entry name" value="SODIUM/DICARBOXYLATE SYMPORTER-RELATED"/>
    <property type="match status" value="1"/>
</dbReference>
<feature type="transmembrane region" description="Helical" evidence="8">
    <location>
        <begin position="20"/>
        <end position="39"/>
    </location>
</feature>
<dbReference type="PRINTS" id="PR00173">
    <property type="entry name" value="EDTRNSPORT"/>
</dbReference>
<dbReference type="Ensembl" id="ENSCCAT00000054036.1">
    <property type="protein sequence ID" value="ENSCCAP00000036251.1"/>
    <property type="gene ID" value="ENSCCAG00000036043.1"/>
</dbReference>
<dbReference type="GO" id="GO:0015175">
    <property type="term" value="F:neutral L-amino acid transmembrane transporter activity"/>
    <property type="evidence" value="ECO:0007669"/>
    <property type="project" value="TreeGrafter"/>
</dbReference>
<keyword evidence="10" id="KW-1185">Reference proteome</keyword>
<dbReference type="AlphaFoldDB" id="A0A2K5S785"/>
<dbReference type="SUPFAM" id="SSF118215">
    <property type="entry name" value="Proton glutamate symport protein"/>
    <property type="match status" value="1"/>
</dbReference>
<evidence type="ECO:0000256" key="1">
    <source>
        <dbReference type="ARBA" id="ARBA00004141"/>
    </source>
</evidence>
<dbReference type="InterPro" id="IPR050746">
    <property type="entry name" value="DAACS"/>
</dbReference>
<feature type="transmembrane region" description="Helical" evidence="8">
    <location>
        <begin position="239"/>
        <end position="260"/>
    </location>
</feature>
<dbReference type="PROSITE" id="PS00714">
    <property type="entry name" value="NA_DICARBOXYL_SYMP_2"/>
    <property type="match status" value="1"/>
</dbReference>
<reference evidence="9" key="1">
    <citation type="submission" date="2025-08" db="UniProtKB">
        <authorList>
            <consortium name="Ensembl"/>
        </authorList>
    </citation>
    <scope>IDENTIFICATION</scope>
</reference>
<feature type="transmembrane region" description="Helical" evidence="8">
    <location>
        <begin position="199"/>
        <end position="219"/>
    </location>
</feature>
<keyword evidence="6 8" id="KW-0472">Membrane</keyword>
<accession>A0A2K5S785</accession>
<dbReference type="GO" id="GO:0005886">
    <property type="term" value="C:plasma membrane"/>
    <property type="evidence" value="ECO:0007669"/>
    <property type="project" value="TreeGrafter"/>
</dbReference>
<evidence type="ECO:0000313" key="10">
    <source>
        <dbReference type="Proteomes" id="UP000233040"/>
    </source>
</evidence>
<dbReference type="GO" id="GO:0005313">
    <property type="term" value="F:L-glutamate transmembrane transporter activity"/>
    <property type="evidence" value="ECO:0007669"/>
    <property type="project" value="TreeGrafter"/>
</dbReference>
<dbReference type="PANTHER" id="PTHR11958:SF22">
    <property type="entry name" value="EXCITATORY AMINO ACID TRANSPORTER 5"/>
    <property type="match status" value="1"/>
</dbReference>
<keyword evidence="5 8" id="KW-1133">Transmembrane helix</keyword>
<dbReference type="InterPro" id="IPR036458">
    <property type="entry name" value="Na:dicarbo_symporter_sf"/>
</dbReference>
<keyword evidence="4 8" id="KW-0769">Symport</keyword>
<feature type="transmembrane region" description="Helical" evidence="8">
    <location>
        <begin position="95"/>
        <end position="114"/>
    </location>
</feature>
<evidence type="ECO:0000256" key="8">
    <source>
        <dbReference type="RuleBase" id="RU361216"/>
    </source>
</evidence>
<dbReference type="InterPro" id="IPR001991">
    <property type="entry name" value="Na-dicarboxylate_symporter"/>
</dbReference>